<proteinExistence type="predicted"/>
<dbReference type="SUPFAM" id="SSF53927">
    <property type="entry name" value="Cytidine deaminase-like"/>
    <property type="match status" value="1"/>
</dbReference>
<reference evidence="2" key="1">
    <citation type="submission" date="2016-10" db="EMBL/GenBank/DDBJ databases">
        <authorList>
            <person name="Varghese N."/>
            <person name="Submissions S."/>
        </authorList>
    </citation>
    <scope>NUCLEOTIDE SEQUENCE [LARGE SCALE GENOMIC DNA]</scope>
    <source>
        <strain evidence="2">DSM 22017</strain>
    </source>
</reference>
<gene>
    <name evidence="1" type="ORF">SAMN04489844_3100</name>
</gene>
<keyword evidence="2" id="KW-1185">Reference proteome</keyword>
<dbReference type="AlphaFoldDB" id="A0A1H4VTQ6"/>
<evidence type="ECO:0008006" key="3">
    <source>
        <dbReference type="Google" id="ProtNLM"/>
    </source>
</evidence>
<name>A0A1H4VTQ6_9ACTN</name>
<dbReference type="RefSeq" id="WP_175539694.1">
    <property type="nucleotide sequence ID" value="NZ_FNRT01000002.1"/>
</dbReference>
<sequence length="117" mass="12093">MTDLSADLDAEDAKLVTLARATRTRARAREGAAVRDLDGRTYAAASIRLPHLRLSGLEVCVAMAISSGSTGLEAAVVLTDGDFVDVKATSDFAGPGVPVLIGDADGAIHTRQTTRAV</sequence>
<dbReference type="Proteomes" id="UP000198742">
    <property type="component" value="Unassembled WGS sequence"/>
</dbReference>
<organism evidence="1 2">
    <name type="scientific">Nocardioides exalbidus</name>
    <dbReference type="NCBI Taxonomy" id="402596"/>
    <lineage>
        <taxon>Bacteria</taxon>
        <taxon>Bacillati</taxon>
        <taxon>Actinomycetota</taxon>
        <taxon>Actinomycetes</taxon>
        <taxon>Propionibacteriales</taxon>
        <taxon>Nocardioidaceae</taxon>
        <taxon>Nocardioides</taxon>
    </lineage>
</organism>
<evidence type="ECO:0000313" key="2">
    <source>
        <dbReference type="Proteomes" id="UP000198742"/>
    </source>
</evidence>
<dbReference type="EMBL" id="FNRT01000002">
    <property type="protein sequence ID" value="SEC84355.1"/>
    <property type="molecule type" value="Genomic_DNA"/>
</dbReference>
<evidence type="ECO:0000313" key="1">
    <source>
        <dbReference type="EMBL" id="SEC84355.1"/>
    </source>
</evidence>
<protein>
    <recommendedName>
        <fullName evidence="3">Cytidine deaminase</fullName>
    </recommendedName>
</protein>
<accession>A0A1H4VTQ6</accession>
<dbReference type="GO" id="GO:0003824">
    <property type="term" value="F:catalytic activity"/>
    <property type="evidence" value="ECO:0007669"/>
    <property type="project" value="InterPro"/>
</dbReference>
<dbReference type="InterPro" id="IPR016193">
    <property type="entry name" value="Cytidine_deaminase-like"/>
</dbReference>
<dbReference type="STRING" id="402596.SAMN04489844_3100"/>